<protein>
    <submittedName>
        <fullName evidence="2">Uncharacterized protein</fullName>
    </submittedName>
</protein>
<dbReference type="AlphaFoldDB" id="A0AA35YYV1"/>
<evidence type="ECO:0000313" key="3">
    <source>
        <dbReference type="Proteomes" id="UP001177003"/>
    </source>
</evidence>
<name>A0AA35YYV1_LACSI</name>
<organism evidence="2 3">
    <name type="scientific">Lactuca saligna</name>
    <name type="common">Willowleaf lettuce</name>
    <dbReference type="NCBI Taxonomy" id="75948"/>
    <lineage>
        <taxon>Eukaryota</taxon>
        <taxon>Viridiplantae</taxon>
        <taxon>Streptophyta</taxon>
        <taxon>Embryophyta</taxon>
        <taxon>Tracheophyta</taxon>
        <taxon>Spermatophyta</taxon>
        <taxon>Magnoliopsida</taxon>
        <taxon>eudicotyledons</taxon>
        <taxon>Gunneridae</taxon>
        <taxon>Pentapetalae</taxon>
        <taxon>asterids</taxon>
        <taxon>campanulids</taxon>
        <taxon>Asterales</taxon>
        <taxon>Asteraceae</taxon>
        <taxon>Cichorioideae</taxon>
        <taxon>Cichorieae</taxon>
        <taxon>Lactucinae</taxon>
        <taxon>Lactuca</taxon>
    </lineage>
</organism>
<sequence>MLGQCLNDSIPTYVLTSSFSIPTNWPLLAVHTSKQVLQMFKEMGYNPQISLAIKGALEKVFKRFVKDTPEIVLKKSEKLKLKSMSCGVVIMDVSNEKDQKYKKCKPIGLLKQFKKLRAQTIKEPFTTTKPTPNVFKVDQDSKEIDDKVIKPKNLTRNVSPREVANVKSNA</sequence>
<reference evidence="2" key="1">
    <citation type="submission" date="2023-04" db="EMBL/GenBank/DDBJ databases">
        <authorList>
            <person name="Vijverberg K."/>
            <person name="Xiong W."/>
            <person name="Schranz E."/>
        </authorList>
    </citation>
    <scope>NUCLEOTIDE SEQUENCE</scope>
</reference>
<dbReference type="EMBL" id="OX465080">
    <property type="protein sequence ID" value="CAI9282801.1"/>
    <property type="molecule type" value="Genomic_DNA"/>
</dbReference>
<dbReference type="Proteomes" id="UP001177003">
    <property type="component" value="Chromosome 4"/>
</dbReference>
<evidence type="ECO:0000313" key="2">
    <source>
        <dbReference type="EMBL" id="CAI9282801.1"/>
    </source>
</evidence>
<keyword evidence="3" id="KW-1185">Reference proteome</keyword>
<accession>A0AA35YYV1</accession>
<evidence type="ECO:0000256" key="1">
    <source>
        <dbReference type="SAM" id="MobiDB-lite"/>
    </source>
</evidence>
<feature type="region of interest" description="Disordered" evidence="1">
    <location>
        <begin position="148"/>
        <end position="170"/>
    </location>
</feature>
<proteinExistence type="predicted"/>
<gene>
    <name evidence="2" type="ORF">LSALG_LOCUS22424</name>
</gene>